<dbReference type="InterPro" id="IPR003960">
    <property type="entry name" value="ATPase_AAA_CS"/>
</dbReference>
<keyword evidence="4" id="KW-1017">Isopeptide bond</keyword>
<feature type="compositionally biased region" description="Acidic residues" evidence="16">
    <location>
        <begin position="92"/>
        <end position="111"/>
    </location>
</feature>
<evidence type="ECO:0000313" key="19">
    <source>
        <dbReference type="Proteomes" id="UP000694387"/>
    </source>
</evidence>
<gene>
    <name evidence="18" type="primary">NVL</name>
</gene>
<dbReference type="FunFam" id="3.40.50.300:FF:000149">
    <property type="entry name" value="Nuclear valosin-containing protein-like"/>
    <property type="match status" value="1"/>
</dbReference>
<evidence type="ECO:0000256" key="6">
    <source>
        <dbReference type="ARBA" id="ARBA00022553"/>
    </source>
</evidence>
<keyword evidence="5" id="KW-0690">Ribosome biogenesis</keyword>
<reference evidence="18 19" key="1">
    <citation type="journal article" date="2020" name="Nat. Commun.">
        <title>Donkey genomes provide new insights into domestication and selection for coat color.</title>
        <authorList>
            <person name="Wang"/>
            <person name="C."/>
            <person name="Li"/>
            <person name="H."/>
            <person name="Guo"/>
            <person name="Y."/>
            <person name="Huang"/>
            <person name="J."/>
            <person name="Sun"/>
            <person name="Y."/>
            <person name="Min"/>
            <person name="J."/>
            <person name="Wang"/>
            <person name="J."/>
            <person name="Fang"/>
            <person name="X."/>
            <person name="Zhao"/>
            <person name="Z."/>
            <person name="Wang"/>
            <person name="S."/>
            <person name="Zhang"/>
            <person name="Y."/>
            <person name="Liu"/>
            <person name="Q."/>
            <person name="Jiang"/>
            <person name="Q."/>
            <person name="Wang"/>
            <person name="X."/>
            <person name="Guo"/>
            <person name="Y."/>
            <person name="Yang"/>
            <person name="C."/>
            <person name="Wang"/>
            <person name="Y."/>
            <person name="Tian"/>
            <person name="F."/>
            <person name="Zhuang"/>
            <person name="G."/>
            <person name="Fan"/>
            <person name="Y."/>
            <person name="Gao"/>
            <person name="Q."/>
            <person name="Li"/>
            <person name="Y."/>
            <person name="Ju"/>
            <person name="Z."/>
            <person name="Li"/>
            <person name="J."/>
            <person name="Li"/>
            <person name="R."/>
            <person name="Hou"/>
            <person name="M."/>
            <person name="Yang"/>
            <person name="G."/>
            <person name="Liu"/>
            <person name="G."/>
            <person name="Liu"/>
            <person name="W."/>
            <person name="Guo"/>
            <person name="J."/>
            <person name="Pan"/>
            <person name="S."/>
            <person name="Fan"/>
            <person name="G."/>
            <person name="Zhang"/>
            <person name="W."/>
            <person name="Zhang"/>
            <person name="R."/>
            <person name="Yu"/>
            <person name="J."/>
            <person name="Zhang"/>
            <person name="X."/>
            <person name="Yin"/>
            <person name="Q."/>
            <person name="Ji"/>
            <person name="C."/>
            <person name="Jin"/>
            <person name="Y."/>
            <person name="Yue"/>
            <person name="G."/>
            <person name="Liu"/>
            <person name="M."/>
            <person name="Xu"/>
            <person name="J."/>
            <person name="Liu"/>
            <person name="S."/>
            <person name="Jordana"/>
            <person name="J."/>
            <person name="Noce"/>
            <person name="A."/>
            <person name="Amills"/>
            <person name="M."/>
            <person name="Wu"/>
            <person name="D.D."/>
            <person name="Li"/>
            <person name="S."/>
            <person name="Zhou"/>
            <person name="X. and Zhong"/>
            <person name="J."/>
        </authorList>
    </citation>
    <scope>NUCLEOTIDE SEQUENCE [LARGE SCALE GENOMIC DNA]</scope>
</reference>
<dbReference type="GeneID" id="106833172"/>
<dbReference type="SUPFAM" id="SSF52540">
    <property type="entry name" value="P-loop containing nucleoside triphosphate hydrolases"/>
    <property type="match status" value="2"/>
</dbReference>
<dbReference type="InterPro" id="IPR031996">
    <property type="entry name" value="NVL2_nucleolin-bd"/>
</dbReference>
<feature type="region of interest" description="Disordered" evidence="16">
    <location>
        <begin position="84"/>
        <end position="176"/>
    </location>
</feature>
<organism evidence="18 19">
    <name type="scientific">Equus asinus</name>
    <name type="common">Donkey</name>
    <name type="synonym">Equus africanus asinus</name>
    <dbReference type="NCBI Taxonomy" id="9793"/>
    <lineage>
        <taxon>Eukaryota</taxon>
        <taxon>Metazoa</taxon>
        <taxon>Chordata</taxon>
        <taxon>Craniata</taxon>
        <taxon>Vertebrata</taxon>
        <taxon>Euteleostomi</taxon>
        <taxon>Mammalia</taxon>
        <taxon>Eutheria</taxon>
        <taxon>Laurasiatheria</taxon>
        <taxon>Perissodactyla</taxon>
        <taxon>Equidae</taxon>
        <taxon>Equus</taxon>
    </lineage>
</organism>
<keyword evidence="7" id="KW-0677">Repeat</keyword>
<dbReference type="GeneTree" id="ENSGT00570000079239"/>
<dbReference type="GO" id="GO:1990275">
    <property type="term" value="F:preribosome binding"/>
    <property type="evidence" value="ECO:0007669"/>
    <property type="project" value="Ensembl"/>
</dbReference>
<evidence type="ECO:0000259" key="17">
    <source>
        <dbReference type="SMART" id="SM00382"/>
    </source>
</evidence>
<keyword evidence="9" id="KW-0067">ATP-binding</keyword>
<dbReference type="GO" id="GO:0005730">
    <property type="term" value="C:nucleolus"/>
    <property type="evidence" value="ECO:0007669"/>
    <property type="project" value="UniProtKB-SubCell"/>
</dbReference>
<dbReference type="GO" id="GO:0005524">
    <property type="term" value="F:ATP binding"/>
    <property type="evidence" value="ECO:0007669"/>
    <property type="project" value="UniProtKB-KW"/>
</dbReference>
<evidence type="ECO:0000256" key="12">
    <source>
        <dbReference type="ARBA" id="ARBA00023242"/>
    </source>
</evidence>
<dbReference type="Ensembl" id="ENSEAST00005063360.1">
    <property type="protein sequence ID" value="ENSEASP00005036035.1"/>
    <property type="gene ID" value="ENSEASG00005013599.2"/>
</dbReference>
<keyword evidence="19" id="KW-1185">Reference proteome</keyword>
<dbReference type="GO" id="GO:1905323">
    <property type="term" value="P:telomerase holoenzyme complex assembly"/>
    <property type="evidence" value="ECO:0007669"/>
    <property type="project" value="Ensembl"/>
</dbReference>
<dbReference type="GO" id="GO:0005654">
    <property type="term" value="C:nucleoplasm"/>
    <property type="evidence" value="ECO:0007669"/>
    <property type="project" value="UniProtKB-SubCell"/>
</dbReference>
<keyword evidence="6" id="KW-0597">Phosphoprotein</keyword>
<dbReference type="InterPro" id="IPR050168">
    <property type="entry name" value="AAA_ATPase_domain"/>
</dbReference>
<comment type="similarity">
    <text evidence="3">Belongs to the AAA ATPase family.</text>
</comment>
<evidence type="ECO:0000256" key="14">
    <source>
        <dbReference type="ARBA" id="ARBA00063085"/>
    </source>
</evidence>
<dbReference type="InterPro" id="IPR041569">
    <property type="entry name" value="AAA_lid_3"/>
</dbReference>
<keyword evidence="8" id="KW-0547">Nucleotide-binding</keyword>
<comment type="function">
    <text evidence="13">Participates in the assembly of the telomerase holoenzyme and effecting of telomerase activity via its interaction with TERT. Involved in both early and late stages of the pre-rRNA processing pathways. Spatiotemporally regulates 60S ribosomal subunit biogenesis in the nucleolus. Catalyzes the release of specific assembly factors, such as WDR74, from pre-60S ribosomal particles through the ATPase activity.</text>
</comment>
<dbReference type="GO" id="GO:0003723">
    <property type="term" value="F:RNA binding"/>
    <property type="evidence" value="ECO:0007669"/>
    <property type="project" value="TreeGrafter"/>
</dbReference>
<dbReference type="Pfam" id="PF16725">
    <property type="entry name" value="Nucleolin_bd"/>
    <property type="match status" value="1"/>
</dbReference>
<dbReference type="CDD" id="cd19530">
    <property type="entry name" value="RecA-like_NVL_r2-like"/>
    <property type="match status" value="1"/>
</dbReference>
<evidence type="ECO:0000256" key="9">
    <source>
        <dbReference type="ARBA" id="ARBA00022840"/>
    </source>
</evidence>
<evidence type="ECO:0000256" key="10">
    <source>
        <dbReference type="ARBA" id="ARBA00022843"/>
    </source>
</evidence>
<feature type="compositionally biased region" description="Basic and acidic residues" evidence="16">
    <location>
        <begin position="197"/>
        <end position="218"/>
    </location>
</feature>
<evidence type="ECO:0000313" key="18">
    <source>
        <dbReference type="Ensembl" id="ENSEASP00005036035.1"/>
    </source>
</evidence>
<proteinExistence type="inferred from homology"/>
<dbReference type="GO" id="GO:1904749">
    <property type="term" value="P:regulation of protein localization to nucleolus"/>
    <property type="evidence" value="ECO:0007669"/>
    <property type="project" value="Ensembl"/>
</dbReference>
<dbReference type="InterPro" id="IPR003959">
    <property type="entry name" value="ATPase_AAA_core"/>
</dbReference>
<feature type="domain" description="AAA+ ATPase" evidence="17">
    <location>
        <begin position="295"/>
        <end position="434"/>
    </location>
</feature>
<evidence type="ECO:0000256" key="8">
    <source>
        <dbReference type="ARBA" id="ARBA00022741"/>
    </source>
</evidence>
<dbReference type="FunFam" id="1.10.8.60:FF:000172">
    <property type="entry name" value="Nuclear valosin-containing protein-like"/>
    <property type="match status" value="1"/>
</dbReference>
<dbReference type="InterPro" id="IPR003593">
    <property type="entry name" value="AAA+_ATPase"/>
</dbReference>
<evidence type="ECO:0000256" key="11">
    <source>
        <dbReference type="ARBA" id="ARBA00022990"/>
    </source>
</evidence>
<dbReference type="RefSeq" id="XP_044618881.1">
    <property type="nucleotide sequence ID" value="XM_044762946.2"/>
</dbReference>
<feature type="compositionally biased region" description="Basic residues" evidence="16">
    <location>
        <begin position="219"/>
        <end position="228"/>
    </location>
</feature>
<protein>
    <recommendedName>
        <fullName evidence="15">Nuclear valosin-containing protein-like</fullName>
    </recommendedName>
</protein>
<accession>A0A9L0IE41</accession>
<evidence type="ECO:0000256" key="4">
    <source>
        <dbReference type="ARBA" id="ARBA00022499"/>
    </source>
</evidence>
<evidence type="ECO:0000256" key="5">
    <source>
        <dbReference type="ARBA" id="ARBA00022517"/>
    </source>
</evidence>
<dbReference type="Gene3D" id="3.40.50.300">
    <property type="entry name" value="P-loop containing nucleotide triphosphate hydrolases"/>
    <property type="match status" value="2"/>
</dbReference>
<dbReference type="FunFam" id="3.40.50.300:FF:000600">
    <property type="entry name" value="Nuclear valosin-containing protein-like"/>
    <property type="match status" value="1"/>
</dbReference>
<comment type="subunit">
    <text evidence="14">Interacts with NCL/nucleolin. Isoform 1 and isoform 2 interact with TERT and isoform 1 exhibits a higher binding affinity for TERT compared to isoform 2. Isoform 1 interacts with MTREX in an ATP-dependent manner; the interaction is required to associate NVL with nuclear RNA exosome. Isoform 1 interacts with RPL5 in an ATP-dependent manner. Interacts with WDR74 (through WDR repeats); the interaction is independent of RNA or pre-60S ribosome particles.</text>
</comment>
<evidence type="ECO:0000256" key="1">
    <source>
        <dbReference type="ARBA" id="ARBA00004604"/>
    </source>
</evidence>
<dbReference type="GO" id="GO:0016887">
    <property type="term" value="F:ATP hydrolysis activity"/>
    <property type="evidence" value="ECO:0007669"/>
    <property type="project" value="InterPro"/>
</dbReference>
<feature type="compositionally biased region" description="Polar residues" evidence="16">
    <location>
        <begin position="133"/>
        <end position="157"/>
    </location>
</feature>
<dbReference type="GO" id="GO:0005697">
    <property type="term" value="C:telomerase holoenzyme complex"/>
    <property type="evidence" value="ECO:0007669"/>
    <property type="project" value="Ensembl"/>
</dbReference>
<evidence type="ECO:0000256" key="3">
    <source>
        <dbReference type="ARBA" id="ARBA00006914"/>
    </source>
</evidence>
<feature type="domain" description="AAA+ ATPase" evidence="17">
    <location>
        <begin position="612"/>
        <end position="748"/>
    </location>
</feature>
<dbReference type="AlphaFoldDB" id="A0A9L0IE41"/>
<dbReference type="InterPro" id="IPR038100">
    <property type="entry name" value="NLV2_N_sf"/>
</dbReference>
<dbReference type="GO" id="GO:0032206">
    <property type="term" value="P:positive regulation of telomere maintenance"/>
    <property type="evidence" value="ECO:0007669"/>
    <property type="project" value="Ensembl"/>
</dbReference>
<dbReference type="CTD" id="4931"/>
<evidence type="ECO:0000256" key="13">
    <source>
        <dbReference type="ARBA" id="ARBA00057044"/>
    </source>
</evidence>
<dbReference type="CDD" id="cd19518">
    <property type="entry name" value="RecA-like_NVL_r1-like"/>
    <property type="match status" value="1"/>
</dbReference>
<dbReference type="SMART" id="SM00382">
    <property type="entry name" value="AAA"/>
    <property type="match status" value="2"/>
</dbReference>
<dbReference type="Gene3D" id="1.10.10.2010">
    <property type="match status" value="1"/>
</dbReference>
<dbReference type="GO" id="GO:0042273">
    <property type="term" value="P:ribosomal large subunit biogenesis"/>
    <property type="evidence" value="ECO:0007669"/>
    <property type="project" value="Ensembl"/>
</dbReference>
<keyword evidence="10" id="KW-0832">Ubl conjugation</keyword>
<evidence type="ECO:0000256" key="2">
    <source>
        <dbReference type="ARBA" id="ARBA00004642"/>
    </source>
</evidence>
<dbReference type="PANTHER" id="PTHR23077:SF171">
    <property type="entry name" value="NUCLEAR VALOSIN-CONTAINING PROTEIN-LIKE"/>
    <property type="match status" value="1"/>
</dbReference>
<dbReference type="InterPro" id="IPR027417">
    <property type="entry name" value="P-loop_NTPase"/>
</dbReference>
<dbReference type="GO" id="GO:0006364">
    <property type="term" value="P:rRNA processing"/>
    <property type="evidence" value="ECO:0007669"/>
    <property type="project" value="Ensembl"/>
</dbReference>
<evidence type="ECO:0000256" key="15">
    <source>
        <dbReference type="ARBA" id="ARBA00067714"/>
    </source>
</evidence>
<feature type="region of interest" description="Disordered" evidence="16">
    <location>
        <begin position="197"/>
        <end position="236"/>
    </location>
</feature>
<sequence>MKPRPGRFVDNKLKQRVIQYLTSNRCGKYVDTGVLASDLQRMYSIDYGRRKRNAFRIQVEKVFSIISSEKELKDIRELEDEHLAKRARQGEDENEYTESYSDDDSNVEDYPDAQSANHMNSSLLSLYRKGNPDSVSSTPEMEQRETTVSTPRITSKAGSIPSKTPARGSDGGWFIDKTPGGKKESFFLDLSDEKSNRKKLISEDSKDSSLLESNEQRKGRLKSKGSKRKKEDLQEADGEIEAVLEKRAKARGLELQISSVKFEDVGGNDTTLKEVCKMLIHMRHPEVYHHLGVIPPRGVLLHGPPGCGKTLLAHAIAGELDLPILKVAATEVVSGVSGESEQKLRELFEQAVSNAPCILFIDEIDAITPKREVASKDMERRIVAQLLTCMDDLNNVAATARVLVIGATNRPDSLDPALRRAGRFDREICLGIPDEASRERILQTLCRKLRLPDTFHFRHVAHLTPGFVGADLMALCREAAMCAVHRVLMKLQEQQKKDPETEGLPSEGGREERAGTEPTSETQDELQRLLGLLRNQDPLSEEQLQGLCIELNDFIVALSSVQPSAKREGFVTVPNVTWADIGALEDIREELTMAILAPVRNPDQFKALGLVTPAGVLLAGPPGCGKTLLAKAVANESGLNFISVKGPELLNMYVGESERAVRQVFQRAKNSAPCVIFFDEVDALCPRRSDRETGASVRVVNQLLTEMDGLETRQQVFIMAATNRPDIIDPAILRPGRLDKTLFVGLPPPADRLAILKTITKNGTKPPLDTDVNLEQIARDFRCDRYSGADLSALVREASLCALRQEMARQRSGSEKGELKISQKHFEEAFEKVKSSISRKDQAMYEAVQRSLSR</sequence>
<dbReference type="Proteomes" id="UP000694387">
    <property type="component" value="Chromosome 30"/>
</dbReference>
<comment type="subcellular location">
    <subcellularLocation>
        <location evidence="1">Nucleus</location>
        <location evidence="1">Nucleolus</location>
    </subcellularLocation>
    <subcellularLocation>
        <location evidence="2">Nucleus</location>
        <location evidence="2">Nucleoplasm</location>
    </subcellularLocation>
</comment>
<reference evidence="18" key="3">
    <citation type="submission" date="2025-09" db="UniProtKB">
        <authorList>
            <consortium name="Ensembl"/>
        </authorList>
    </citation>
    <scope>IDENTIFICATION</scope>
</reference>
<dbReference type="FunFam" id="1.10.8.60:FF:000063">
    <property type="entry name" value="Nuclear valosin-containing protein-like"/>
    <property type="match status" value="1"/>
</dbReference>
<keyword evidence="11" id="KW-0007">Acetylation</keyword>
<evidence type="ECO:0000256" key="16">
    <source>
        <dbReference type="SAM" id="MobiDB-lite"/>
    </source>
</evidence>
<dbReference type="Pfam" id="PF00004">
    <property type="entry name" value="AAA"/>
    <property type="match status" value="2"/>
</dbReference>
<keyword evidence="12" id="KW-0539">Nucleus</keyword>
<evidence type="ECO:0000256" key="7">
    <source>
        <dbReference type="ARBA" id="ARBA00022737"/>
    </source>
</evidence>
<feature type="compositionally biased region" description="Polar residues" evidence="16">
    <location>
        <begin position="114"/>
        <end position="124"/>
    </location>
</feature>
<name>A0A9L0IE41_EQUAS</name>
<dbReference type="Gene3D" id="1.10.8.60">
    <property type="match status" value="2"/>
</dbReference>
<feature type="region of interest" description="Disordered" evidence="16">
    <location>
        <begin position="493"/>
        <end position="524"/>
    </location>
</feature>
<dbReference type="FunFam" id="1.10.10.2010:FF:000001">
    <property type="entry name" value="Nuclear valosin-containing protein-like"/>
    <property type="match status" value="1"/>
</dbReference>
<dbReference type="PROSITE" id="PS00674">
    <property type="entry name" value="AAA"/>
    <property type="match status" value="2"/>
</dbReference>
<dbReference type="Pfam" id="PF17862">
    <property type="entry name" value="AAA_lid_3"/>
    <property type="match status" value="2"/>
</dbReference>
<dbReference type="GO" id="GO:0000176">
    <property type="term" value="C:nuclear exosome (RNase complex)"/>
    <property type="evidence" value="ECO:0007669"/>
    <property type="project" value="Ensembl"/>
</dbReference>
<reference evidence="18" key="2">
    <citation type="submission" date="2025-08" db="UniProtKB">
        <authorList>
            <consortium name="Ensembl"/>
        </authorList>
    </citation>
    <scope>IDENTIFICATION</scope>
</reference>
<dbReference type="PANTHER" id="PTHR23077">
    <property type="entry name" value="AAA-FAMILY ATPASE"/>
    <property type="match status" value="1"/>
</dbReference>